<proteinExistence type="predicted"/>
<dbReference type="EMBL" id="JAGKHQ010000003">
    <property type="protein sequence ID" value="KAG7520174.1"/>
    <property type="molecule type" value="Genomic_DNA"/>
</dbReference>
<dbReference type="Proteomes" id="UP000693946">
    <property type="component" value="Linkage Group LG11"/>
</dbReference>
<organism evidence="1 2">
    <name type="scientific">Solea senegalensis</name>
    <name type="common">Senegalese sole</name>
    <dbReference type="NCBI Taxonomy" id="28829"/>
    <lineage>
        <taxon>Eukaryota</taxon>
        <taxon>Metazoa</taxon>
        <taxon>Chordata</taxon>
        <taxon>Craniata</taxon>
        <taxon>Vertebrata</taxon>
        <taxon>Euteleostomi</taxon>
        <taxon>Actinopterygii</taxon>
        <taxon>Neopterygii</taxon>
        <taxon>Teleostei</taxon>
        <taxon>Neoteleostei</taxon>
        <taxon>Acanthomorphata</taxon>
        <taxon>Carangaria</taxon>
        <taxon>Pleuronectiformes</taxon>
        <taxon>Pleuronectoidei</taxon>
        <taxon>Soleidae</taxon>
        <taxon>Solea</taxon>
    </lineage>
</organism>
<dbReference type="AlphaFoldDB" id="A0AAV6STP0"/>
<gene>
    <name evidence="1" type="ORF">JOB18_024585</name>
</gene>
<accession>A0AAV6STP0</accession>
<sequence>MSCKLGHFSLIQFHVEKSKTCHCKPDITVNPGLEVLSHSHLGYNVLSRNHAW</sequence>
<evidence type="ECO:0000313" key="1">
    <source>
        <dbReference type="EMBL" id="KAG7520174.1"/>
    </source>
</evidence>
<evidence type="ECO:0000313" key="2">
    <source>
        <dbReference type="Proteomes" id="UP000693946"/>
    </source>
</evidence>
<name>A0AAV6STP0_SOLSE</name>
<protein>
    <submittedName>
        <fullName evidence="1">Uncharacterized protein</fullName>
    </submittedName>
</protein>
<comment type="caution">
    <text evidence="1">The sequence shown here is derived from an EMBL/GenBank/DDBJ whole genome shotgun (WGS) entry which is preliminary data.</text>
</comment>
<reference evidence="1 2" key="1">
    <citation type="journal article" date="2021" name="Sci. Rep.">
        <title>Chromosome anchoring in Senegalese sole (Solea senegalensis) reveals sex-associated markers and genome rearrangements in flatfish.</title>
        <authorList>
            <person name="Guerrero-Cozar I."/>
            <person name="Gomez-Garrido J."/>
            <person name="Berbel C."/>
            <person name="Martinez-Blanch J.F."/>
            <person name="Alioto T."/>
            <person name="Claros M.G."/>
            <person name="Gagnaire P.A."/>
            <person name="Manchado M."/>
        </authorList>
    </citation>
    <scope>NUCLEOTIDE SEQUENCE [LARGE SCALE GENOMIC DNA]</scope>
    <source>
        <strain evidence="1">Sse05_10M</strain>
    </source>
</reference>
<keyword evidence="2" id="KW-1185">Reference proteome</keyword>